<dbReference type="PANTHER" id="PTHR35604:SF2">
    <property type="entry name" value="TRANSPOSASE INSH FOR INSERTION SEQUENCE ELEMENT IS5A-RELATED"/>
    <property type="match status" value="1"/>
</dbReference>
<evidence type="ECO:0000313" key="2">
    <source>
        <dbReference type="EMBL" id="GAJ20126.1"/>
    </source>
</evidence>
<proteinExistence type="predicted"/>
<sequence>NRFILEEQYKKVKGLGDRLALMKQQIDWKPFIPLVKSVFYDDKKQGGRPHTDELVVVRSMLLQAWYNLSDPELEFQCHDRLSFRNFLGFPEKIPDFSTIWRIRDRLETDGADTLIWAELQQQLDDKGFKVEKGTIQDATFIEADLGKKRYRKEKKARKKGETVEYTDKQKRHMDKDGSFSVKHGQVHYGYKSHIKLDVDHHLIRDVEV</sequence>
<feature type="domain" description="Transposase InsH N-terminal" evidence="1">
    <location>
        <begin position="8"/>
        <end position="105"/>
    </location>
</feature>
<dbReference type="AlphaFoldDB" id="X1VSG7"/>
<evidence type="ECO:0000259" key="1">
    <source>
        <dbReference type="Pfam" id="PF05598"/>
    </source>
</evidence>
<comment type="caution">
    <text evidence="2">The sequence shown here is derived from an EMBL/GenBank/DDBJ whole genome shotgun (WGS) entry which is preliminary data.</text>
</comment>
<protein>
    <recommendedName>
        <fullName evidence="1">Transposase InsH N-terminal domain-containing protein</fullName>
    </recommendedName>
</protein>
<accession>X1VSG7</accession>
<feature type="non-terminal residue" evidence="2">
    <location>
        <position position="1"/>
    </location>
</feature>
<organism evidence="2">
    <name type="scientific">marine sediment metagenome</name>
    <dbReference type="NCBI Taxonomy" id="412755"/>
    <lineage>
        <taxon>unclassified sequences</taxon>
        <taxon>metagenomes</taxon>
        <taxon>ecological metagenomes</taxon>
    </lineage>
</organism>
<dbReference type="InterPro" id="IPR008490">
    <property type="entry name" value="Transposase_InsH_N"/>
</dbReference>
<dbReference type="EMBL" id="BARW01036730">
    <property type="protein sequence ID" value="GAJ20126.1"/>
    <property type="molecule type" value="Genomic_DNA"/>
</dbReference>
<feature type="non-terminal residue" evidence="2">
    <location>
        <position position="208"/>
    </location>
</feature>
<dbReference type="PANTHER" id="PTHR35604">
    <property type="entry name" value="TRANSPOSASE INSH FOR INSERTION SEQUENCE ELEMENT IS5A-RELATED"/>
    <property type="match status" value="1"/>
</dbReference>
<gene>
    <name evidence="2" type="ORF">S12H4_56929</name>
</gene>
<name>X1VSG7_9ZZZZ</name>
<dbReference type="Pfam" id="PF05598">
    <property type="entry name" value="DUF772"/>
    <property type="match status" value="1"/>
</dbReference>
<reference evidence="2" key="1">
    <citation type="journal article" date="2014" name="Front. Microbiol.">
        <title>High frequency of phylogenetically diverse reductive dehalogenase-homologous genes in deep subseafloor sedimentary metagenomes.</title>
        <authorList>
            <person name="Kawai M."/>
            <person name="Futagami T."/>
            <person name="Toyoda A."/>
            <person name="Takaki Y."/>
            <person name="Nishi S."/>
            <person name="Hori S."/>
            <person name="Arai W."/>
            <person name="Tsubouchi T."/>
            <person name="Morono Y."/>
            <person name="Uchiyama I."/>
            <person name="Ito T."/>
            <person name="Fujiyama A."/>
            <person name="Inagaki F."/>
            <person name="Takami H."/>
        </authorList>
    </citation>
    <scope>NUCLEOTIDE SEQUENCE</scope>
    <source>
        <strain evidence="2">Expedition CK06-06</strain>
    </source>
</reference>